<evidence type="ECO:0000256" key="1">
    <source>
        <dbReference type="ARBA" id="ARBA00005189"/>
    </source>
</evidence>
<dbReference type="SUPFAM" id="SSF69593">
    <property type="entry name" value="Glycerol-3-phosphate (1)-acyltransferase"/>
    <property type="match status" value="1"/>
</dbReference>
<evidence type="ECO:0000313" key="6">
    <source>
        <dbReference type="EMBL" id="EPF46110.1"/>
    </source>
</evidence>
<reference evidence="6 7" key="1">
    <citation type="submission" date="2013-04" db="EMBL/GenBank/DDBJ databases">
        <title>The Genome Sequence of Treponema vincentii F0403.</title>
        <authorList>
            <consortium name="The Broad Institute Genomics Platform"/>
            <person name="Earl A."/>
            <person name="Ward D."/>
            <person name="Feldgarden M."/>
            <person name="Gevers D."/>
            <person name="Leonetti C."/>
            <person name="Izard J."/>
            <person name="Walker B."/>
            <person name="Young S."/>
            <person name="Zeng Q."/>
            <person name="Gargeya S."/>
            <person name="Fitzgerald M."/>
            <person name="Haas B."/>
            <person name="Abouelleil A."/>
            <person name="Allen A.W."/>
            <person name="Alvarado L."/>
            <person name="Arachchi H.M."/>
            <person name="Berlin A.M."/>
            <person name="Chapman S.B."/>
            <person name="Gainer-Dewar J."/>
            <person name="Goldberg J."/>
            <person name="Griggs A."/>
            <person name="Gujja S."/>
            <person name="Hansen M."/>
            <person name="Howarth C."/>
            <person name="Imamovic A."/>
            <person name="Ireland A."/>
            <person name="Larimer J."/>
            <person name="McCowan C."/>
            <person name="Murphy C."/>
            <person name="Pearson M."/>
            <person name="Poon T.W."/>
            <person name="Priest M."/>
            <person name="Roberts A."/>
            <person name="Saif S."/>
            <person name="Shea T."/>
            <person name="Sisk P."/>
            <person name="Sykes S."/>
            <person name="Wortman J."/>
            <person name="Nusbaum C."/>
            <person name="Birren B."/>
        </authorList>
    </citation>
    <scope>NUCLEOTIDE SEQUENCE [LARGE SCALE GENOMIC DNA]</scope>
    <source>
        <strain evidence="6 7">F0403</strain>
    </source>
</reference>
<dbReference type="GO" id="GO:0006654">
    <property type="term" value="P:phosphatidic acid biosynthetic process"/>
    <property type="evidence" value="ECO:0007669"/>
    <property type="project" value="TreeGrafter"/>
</dbReference>
<evidence type="ECO:0000259" key="5">
    <source>
        <dbReference type="SMART" id="SM00563"/>
    </source>
</evidence>
<dbReference type="PANTHER" id="PTHR10434:SF66">
    <property type="entry name" value="PHOSPHOLIPID_GLYCEROL ACYLTRANSFERASE DOMAIN-CONTAINING PROTEIN"/>
    <property type="match status" value="1"/>
</dbReference>
<feature type="domain" description="Phospholipid/glycerol acyltransferase" evidence="5">
    <location>
        <begin position="86"/>
        <end position="195"/>
    </location>
</feature>
<evidence type="ECO:0000256" key="3">
    <source>
        <dbReference type="ARBA" id="ARBA00023315"/>
    </source>
</evidence>
<dbReference type="EMBL" id="ATFC01000009">
    <property type="protein sequence ID" value="EPF46110.1"/>
    <property type="molecule type" value="Genomic_DNA"/>
</dbReference>
<evidence type="ECO:0000256" key="4">
    <source>
        <dbReference type="SAM" id="Phobius"/>
    </source>
</evidence>
<comment type="caution">
    <text evidence="6">The sequence shown here is derived from an EMBL/GenBank/DDBJ whole genome shotgun (WGS) entry which is preliminary data.</text>
</comment>
<sequence length="258" mass="29146">MNKLRIFRNIVGKLACFAYFGLSSVFASFILFPFIHLFIWDKKAQYNAKIAVVQNHFSFFIRLMFWLAHYKIDTSALQEYKNLRSTVIVANHPTLIDVVVLISALPHPDCVVAGRLFNNFWIRKIVGQLFVSSSANPEELLERCRKSLHDGNNMIIFPEGTRTRPETAGKALKRGAAQIALRAGADILPIHIKTENLVGLGKHESLFKVHCNGYAQLTVEPHAMLAIDSFNHEPFSQAARTLTEAIKNKIFAEDGCEY</sequence>
<feature type="transmembrane region" description="Helical" evidence="4">
    <location>
        <begin position="12"/>
        <end position="40"/>
    </location>
</feature>
<dbReference type="Proteomes" id="UP000014605">
    <property type="component" value="Unassembled WGS sequence"/>
</dbReference>
<dbReference type="HOGENOM" id="CLU_078753_0_0_12"/>
<keyword evidence="7" id="KW-1185">Reference proteome</keyword>
<gene>
    <name evidence="6" type="ORF">HMPREF1222_01622</name>
</gene>
<dbReference type="Pfam" id="PF01553">
    <property type="entry name" value="Acyltransferase"/>
    <property type="match status" value="1"/>
</dbReference>
<dbReference type="CDD" id="cd07989">
    <property type="entry name" value="LPLAT_AGPAT-like"/>
    <property type="match status" value="1"/>
</dbReference>
<dbReference type="GO" id="GO:0003841">
    <property type="term" value="F:1-acylglycerol-3-phosphate O-acyltransferase activity"/>
    <property type="evidence" value="ECO:0007669"/>
    <property type="project" value="TreeGrafter"/>
</dbReference>
<dbReference type="PATRIC" id="fig|1125702.3.peg.1673"/>
<dbReference type="RefSeq" id="WP_016518992.1">
    <property type="nucleotide sequence ID" value="NZ_KE332512.1"/>
</dbReference>
<comment type="pathway">
    <text evidence="1">Lipid metabolism.</text>
</comment>
<dbReference type="InterPro" id="IPR002123">
    <property type="entry name" value="Plipid/glycerol_acylTrfase"/>
</dbReference>
<evidence type="ECO:0000313" key="7">
    <source>
        <dbReference type="Proteomes" id="UP000014605"/>
    </source>
</evidence>
<keyword evidence="4" id="KW-0812">Transmembrane</keyword>
<evidence type="ECO:0000256" key="2">
    <source>
        <dbReference type="ARBA" id="ARBA00022679"/>
    </source>
</evidence>
<proteinExistence type="predicted"/>
<dbReference type="SMART" id="SM00563">
    <property type="entry name" value="PlsC"/>
    <property type="match status" value="1"/>
</dbReference>
<accession>S3L8T9</accession>
<name>S3L8T9_9SPIR</name>
<keyword evidence="3 6" id="KW-0012">Acyltransferase</keyword>
<dbReference type="AlphaFoldDB" id="S3L8T9"/>
<keyword evidence="4" id="KW-0472">Membrane</keyword>
<dbReference type="PANTHER" id="PTHR10434">
    <property type="entry name" value="1-ACYL-SN-GLYCEROL-3-PHOSPHATE ACYLTRANSFERASE"/>
    <property type="match status" value="1"/>
</dbReference>
<keyword evidence="2 6" id="KW-0808">Transferase</keyword>
<organism evidence="6 7">
    <name type="scientific">Treponema vincentii F0403</name>
    <dbReference type="NCBI Taxonomy" id="1125702"/>
    <lineage>
        <taxon>Bacteria</taxon>
        <taxon>Pseudomonadati</taxon>
        <taxon>Spirochaetota</taxon>
        <taxon>Spirochaetia</taxon>
        <taxon>Spirochaetales</taxon>
        <taxon>Treponemataceae</taxon>
        <taxon>Treponema</taxon>
    </lineage>
</organism>
<keyword evidence="4" id="KW-1133">Transmembrane helix</keyword>
<dbReference type="GeneID" id="301461764"/>
<protein>
    <submittedName>
        <fullName evidence="6">1-acylglycerol-3-phosphate O-acyltransferase</fullName>
    </submittedName>
</protein>